<dbReference type="PANTHER" id="PTHR34216">
    <property type="match status" value="1"/>
</dbReference>
<evidence type="ECO:0000256" key="1">
    <source>
        <dbReference type="ARBA" id="ARBA00004613"/>
    </source>
</evidence>
<feature type="region of interest" description="Disordered" evidence="3">
    <location>
        <begin position="29"/>
        <end position="63"/>
    </location>
</feature>
<dbReference type="GO" id="GO:0016810">
    <property type="term" value="F:hydrolase activity, acting on carbon-nitrogen (but not peptide) bonds"/>
    <property type="evidence" value="ECO:0007669"/>
    <property type="project" value="InterPro"/>
</dbReference>
<dbReference type="PROSITE" id="PS51257">
    <property type="entry name" value="PROKAR_LIPOPROTEIN"/>
    <property type="match status" value="1"/>
</dbReference>
<dbReference type="InterPro" id="IPR002509">
    <property type="entry name" value="NODB_dom"/>
</dbReference>
<reference evidence="6 7" key="1">
    <citation type="journal article" date="2015" name="Genome Announc.">
        <title>Expanding the biotechnology potential of lactobacilli through comparative genomics of 213 strains and associated genera.</title>
        <authorList>
            <person name="Sun Z."/>
            <person name="Harris H.M."/>
            <person name="McCann A."/>
            <person name="Guo C."/>
            <person name="Argimon S."/>
            <person name="Zhang W."/>
            <person name="Yang X."/>
            <person name="Jeffery I.B."/>
            <person name="Cooney J.C."/>
            <person name="Kagawa T.F."/>
            <person name="Liu W."/>
            <person name="Song Y."/>
            <person name="Salvetti E."/>
            <person name="Wrobel A."/>
            <person name="Rasinkangas P."/>
            <person name="Parkhill J."/>
            <person name="Rea M.C."/>
            <person name="O'Sullivan O."/>
            <person name="Ritari J."/>
            <person name="Douillard F.P."/>
            <person name="Paul Ross R."/>
            <person name="Yang R."/>
            <person name="Briner A.E."/>
            <person name="Felis G.E."/>
            <person name="de Vos W.M."/>
            <person name="Barrangou R."/>
            <person name="Klaenhammer T.R."/>
            <person name="Caufield P.W."/>
            <person name="Cui Y."/>
            <person name="Zhang H."/>
            <person name="O'Toole P.W."/>
        </authorList>
    </citation>
    <scope>NUCLEOTIDE SEQUENCE [LARGE SCALE GENOMIC DNA]</scope>
    <source>
        <strain evidence="6 7">DSM 18527</strain>
    </source>
</reference>
<dbReference type="Gene3D" id="3.20.20.370">
    <property type="entry name" value="Glycoside hydrolase/deacetylase"/>
    <property type="match status" value="1"/>
</dbReference>
<keyword evidence="7" id="KW-1185">Reference proteome</keyword>
<dbReference type="InterPro" id="IPR011330">
    <property type="entry name" value="Glyco_hydro/deAcase_b/a-brl"/>
</dbReference>
<evidence type="ECO:0000313" key="7">
    <source>
        <dbReference type="Proteomes" id="UP000051236"/>
    </source>
</evidence>
<dbReference type="InterPro" id="IPR051398">
    <property type="entry name" value="Polysacch_Deacetylase"/>
</dbReference>
<feature type="compositionally biased region" description="Low complexity" evidence="3">
    <location>
        <begin position="53"/>
        <end position="63"/>
    </location>
</feature>
<protein>
    <recommendedName>
        <fullName evidence="5">NodB homology domain-containing protein</fullName>
    </recommendedName>
</protein>
<dbReference type="Pfam" id="PF01522">
    <property type="entry name" value="Polysacc_deac_1"/>
    <property type="match status" value="1"/>
</dbReference>
<evidence type="ECO:0000259" key="5">
    <source>
        <dbReference type="PROSITE" id="PS51677"/>
    </source>
</evidence>
<dbReference type="Proteomes" id="UP000051236">
    <property type="component" value="Unassembled WGS sequence"/>
</dbReference>
<name>A0A0R1XV62_9LACO</name>
<comment type="subcellular location">
    <subcellularLocation>
        <location evidence="1">Secreted</location>
    </subcellularLocation>
</comment>
<dbReference type="EMBL" id="AZGA01000084">
    <property type="protein sequence ID" value="KRM31094.1"/>
    <property type="molecule type" value="Genomic_DNA"/>
</dbReference>
<sequence length="290" mass="31754">MKKIYLKMGFIVLTLLLILTGCQANHGAKTGSTNSQAAVTNTSETSVTNKSVPPTETPATAADPTKNWLPAVGPISFPVLMYHSLAVGNSLMMPPDQFKQQLQWLKDNDYYTLTPEEAYLVLTTNKKPADKIVWITLDDGYRNNYEVGLPIFSELGINATIFDITGYQANPNSLDLDQLKTLKTNNIAIQSHTVSHHELDQLDDATQTRELVDSKQNLDSNLQQDTIAISFPVGKMGPNTAGLAQQAGYKLGVTTHEGLANSGEGLLSLNRVRINPNISLQDYQNLLEHG</sequence>
<dbReference type="PANTHER" id="PTHR34216:SF3">
    <property type="entry name" value="POLY-BETA-1,6-N-ACETYL-D-GLUCOSAMINE N-DEACETYLASE"/>
    <property type="match status" value="1"/>
</dbReference>
<dbReference type="AlphaFoldDB" id="A0A0R1XV62"/>
<dbReference type="GO" id="GO:0005576">
    <property type="term" value="C:extracellular region"/>
    <property type="evidence" value="ECO:0007669"/>
    <property type="project" value="UniProtKB-SubCell"/>
</dbReference>
<feature type="chain" id="PRO_5006413436" description="NodB homology domain-containing protein" evidence="4">
    <location>
        <begin position="25"/>
        <end position="290"/>
    </location>
</feature>
<evidence type="ECO:0000256" key="3">
    <source>
        <dbReference type="SAM" id="MobiDB-lite"/>
    </source>
</evidence>
<dbReference type="eggNOG" id="COG0726">
    <property type="taxonomic scope" value="Bacteria"/>
</dbReference>
<feature type="signal peptide" evidence="4">
    <location>
        <begin position="1"/>
        <end position="24"/>
    </location>
</feature>
<dbReference type="PATRIC" id="fig|1423734.3.peg.1110"/>
<comment type="caution">
    <text evidence="6">The sequence shown here is derived from an EMBL/GenBank/DDBJ whole genome shotgun (WGS) entry which is preliminary data.</text>
</comment>
<evidence type="ECO:0000256" key="2">
    <source>
        <dbReference type="ARBA" id="ARBA00022729"/>
    </source>
</evidence>
<dbReference type="GO" id="GO:0005975">
    <property type="term" value="P:carbohydrate metabolic process"/>
    <property type="evidence" value="ECO:0007669"/>
    <property type="project" value="InterPro"/>
</dbReference>
<accession>A0A0R1XV62</accession>
<dbReference type="PROSITE" id="PS51677">
    <property type="entry name" value="NODB"/>
    <property type="match status" value="1"/>
</dbReference>
<dbReference type="CDD" id="cd10918">
    <property type="entry name" value="CE4_NodB_like_5s_6s"/>
    <property type="match status" value="1"/>
</dbReference>
<gene>
    <name evidence="6" type="ORF">FC83_GL001097</name>
</gene>
<dbReference type="RefSeq" id="WP_057002899.1">
    <property type="nucleotide sequence ID" value="NZ_AZGA01000084.1"/>
</dbReference>
<proteinExistence type="predicted"/>
<feature type="compositionally biased region" description="Polar residues" evidence="3">
    <location>
        <begin position="30"/>
        <end position="52"/>
    </location>
</feature>
<dbReference type="STRING" id="1423734.FC83_GL001097"/>
<feature type="domain" description="NodB homology" evidence="5">
    <location>
        <begin position="131"/>
        <end position="290"/>
    </location>
</feature>
<dbReference type="SUPFAM" id="SSF88713">
    <property type="entry name" value="Glycoside hydrolase/deacetylase"/>
    <property type="match status" value="1"/>
</dbReference>
<evidence type="ECO:0000313" key="6">
    <source>
        <dbReference type="EMBL" id="KRM31094.1"/>
    </source>
</evidence>
<keyword evidence="2 4" id="KW-0732">Signal</keyword>
<organism evidence="6 7">
    <name type="scientific">Agrilactobacillus composti DSM 18527 = JCM 14202</name>
    <dbReference type="NCBI Taxonomy" id="1423734"/>
    <lineage>
        <taxon>Bacteria</taxon>
        <taxon>Bacillati</taxon>
        <taxon>Bacillota</taxon>
        <taxon>Bacilli</taxon>
        <taxon>Lactobacillales</taxon>
        <taxon>Lactobacillaceae</taxon>
        <taxon>Agrilactobacillus</taxon>
    </lineage>
</organism>
<evidence type="ECO:0000256" key="4">
    <source>
        <dbReference type="SAM" id="SignalP"/>
    </source>
</evidence>